<protein>
    <submittedName>
        <fullName evidence="2">Testis-expressed sequence 2 protein-like</fullName>
    </submittedName>
</protein>
<evidence type="ECO:0000313" key="2">
    <source>
        <dbReference type="EMBL" id="CAB3266906.1"/>
    </source>
</evidence>
<organism evidence="2">
    <name type="scientific">Phallusia mammillata</name>
    <dbReference type="NCBI Taxonomy" id="59560"/>
    <lineage>
        <taxon>Eukaryota</taxon>
        <taxon>Metazoa</taxon>
        <taxon>Chordata</taxon>
        <taxon>Tunicata</taxon>
        <taxon>Ascidiacea</taxon>
        <taxon>Phlebobranchia</taxon>
        <taxon>Ascidiidae</taxon>
        <taxon>Phallusia</taxon>
    </lineage>
</organism>
<proteinExistence type="evidence at transcript level"/>
<feature type="signal peptide" evidence="1">
    <location>
        <begin position="1"/>
        <end position="16"/>
    </location>
</feature>
<evidence type="ECO:0000256" key="1">
    <source>
        <dbReference type="SAM" id="SignalP"/>
    </source>
</evidence>
<keyword evidence="1" id="KW-0732">Signal</keyword>
<gene>
    <name evidence="2" type="primary">Tex2-002</name>
</gene>
<name>A0A6F9DVA4_9ASCI</name>
<accession>A0A6F9DVA4</accession>
<dbReference type="AlphaFoldDB" id="A0A6F9DVA4"/>
<dbReference type="EMBL" id="LR791044">
    <property type="protein sequence ID" value="CAB3266906.1"/>
    <property type="molecule type" value="mRNA"/>
</dbReference>
<reference evidence="2" key="1">
    <citation type="submission" date="2020-04" db="EMBL/GenBank/DDBJ databases">
        <authorList>
            <person name="Neveu A P."/>
        </authorList>
    </citation>
    <scope>NUCLEOTIDE SEQUENCE</scope>
    <source>
        <tissue evidence="2">Whole embryo</tissue>
    </source>
</reference>
<sequence length="169" mass="17864">MHIVSCFVFLLNFALASPSLTGLGKGIFSLYFSGTMSSIFFLDISRSQSAVVFICGRFIVNKSSFSPSEVAISFKECSGVAGSLPISSINLVLGFSFVFAKLFMKSTSGIGVCSCAASSSKFKFLSKVSGEDKMSLGFCDAIFISSACWNSALGFLINKDLGLAGRSPL</sequence>
<feature type="chain" id="PRO_5026143944" evidence="1">
    <location>
        <begin position="17"/>
        <end position="169"/>
    </location>
</feature>